<dbReference type="Proteomes" id="UP000467214">
    <property type="component" value="Unassembled WGS sequence"/>
</dbReference>
<sequence>MADDSAVTHVVVERYHRAWKALDVDAVMALYHPEVRYHDFHGRSLITLCGLRDYVLDSLPSGANESLAHTDRIRVDGDCAFLQYCYTVKSRMVRGRLTRFHGSEVIRVQDGLIIEVKEYCVVAGNSAAQGAGRIGLSPLRLTRLVADLEDYFSRHRPYLDPDLNLAAVATASGYTRNQISHALNHVLGVSFYTYLARARIAHLLALPANARPASAMDMALYAGFSSISTFYKAFRQATGTTVQRYFAAADFERSRTHDKT</sequence>
<dbReference type="InterPro" id="IPR037401">
    <property type="entry name" value="SnoaL-like"/>
</dbReference>
<evidence type="ECO:0000259" key="2">
    <source>
        <dbReference type="PROSITE" id="PS01124"/>
    </source>
</evidence>
<comment type="caution">
    <text evidence="3">The sequence shown here is derived from an EMBL/GenBank/DDBJ whole genome shotgun (WGS) entry which is preliminary data.</text>
</comment>
<feature type="domain" description="HTH araC/xylS-type" evidence="2">
    <location>
        <begin position="142"/>
        <end position="248"/>
    </location>
</feature>
<proteinExistence type="predicted"/>
<dbReference type="InterPro" id="IPR018060">
    <property type="entry name" value="HTH_AraC"/>
</dbReference>
<dbReference type="GO" id="GO:0043565">
    <property type="term" value="F:sequence-specific DNA binding"/>
    <property type="evidence" value="ECO:0007669"/>
    <property type="project" value="InterPro"/>
</dbReference>
<dbReference type="SMART" id="SM00342">
    <property type="entry name" value="HTH_ARAC"/>
    <property type="match status" value="1"/>
</dbReference>
<protein>
    <submittedName>
        <fullName evidence="3">Helix-turn-helix domain-containing protein</fullName>
    </submittedName>
</protein>
<evidence type="ECO:0000313" key="3">
    <source>
        <dbReference type="EMBL" id="MXR37365.1"/>
    </source>
</evidence>
<evidence type="ECO:0000256" key="1">
    <source>
        <dbReference type="ARBA" id="ARBA00023125"/>
    </source>
</evidence>
<name>A0A845BLZ7_9NEIS</name>
<dbReference type="InterPro" id="IPR032710">
    <property type="entry name" value="NTF2-like_dom_sf"/>
</dbReference>
<evidence type="ECO:0000313" key="4">
    <source>
        <dbReference type="Proteomes" id="UP000467214"/>
    </source>
</evidence>
<dbReference type="Gene3D" id="1.10.10.60">
    <property type="entry name" value="Homeodomain-like"/>
    <property type="match status" value="1"/>
</dbReference>
<dbReference type="Gene3D" id="3.10.450.50">
    <property type="match status" value="1"/>
</dbReference>
<dbReference type="RefSeq" id="WP_160796891.1">
    <property type="nucleotide sequence ID" value="NZ_WSSB01000008.1"/>
</dbReference>
<dbReference type="PANTHER" id="PTHR43280">
    <property type="entry name" value="ARAC-FAMILY TRANSCRIPTIONAL REGULATOR"/>
    <property type="match status" value="1"/>
</dbReference>
<dbReference type="GO" id="GO:0003700">
    <property type="term" value="F:DNA-binding transcription factor activity"/>
    <property type="evidence" value="ECO:0007669"/>
    <property type="project" value="InterPro"/>
</dbReference>
<organism evidence="3 4">
    <name type="scientific">Craterilacuibacter sinensis</name>
    <dbReference type="NCBI Taxonomy" id="2686017"/>
    <lineage>
        <taxon>Bacteria</taxon>
        <taxon>Pseudomonadati</taxon>
        <taxon>Pseudomonadota</taxon>
        <taxon>Betaproteobacteria</taxon>
        <taxon>Neisseriales</taxon>
        <taxon>Neisseriaceae</taxon>
        <taxon>Craterilacuibacter</taxon>
    </lineage>
</organism>
<dbReference type="PANTHER" id="PTHR43280:SF27">
    <property type="entry name" value="TRANSCRIPTIONAL REGULATOR MTLR"/>
    <property type="match status" value="1"/>
</dbReference>
<dbReference type="AlphaFoldDB" id="A0A845BLZ7"/>
<dbReference type="Pfam" id="PF12680">
    <property type="entry name" value="SnoaL_2"/>
    <property type="match status" value="1"/>
</dbReference>
<keyword evidence="1" id="KW-0238">DNA-binding</keyword>
<accession>A0A845BLZ7</accession>
<dbReference type="PROSITE" id="PS01124">
    <property type="entry name" value="HTH_ARAC_FAMILY_2"/>
    <property type="match status" value="1"/>
</dbReference>
<gene>
    <name evidence="3" type="ORF">GQF02_10305</name>
</gene>
<dbReference type="SUPFAM" id="SSF54427">
    <property type="entry name" value="NTF2-like"/>
    <property type="match status" value="1"/>
</dbReference>
<dbReference type="EMBL" id="WSSB01000008">
    <property type="protein sequence ID" value="MXR37365.1"/>
    <property type="molecule type" value="Genomic_DNA"/>
</dbReference>
<reference evidence="3 4" key="1">
    <citation type="submission" date="2019-12" db="EMBL/GenBank/DDBJ databases">
        <title>Neisseriaceae gen. nov. sp. Genome sequencing and assembly.</title>
        <authorList>
            <person name="Liu Z."/>
            <person name="Li A."/>
        </authorList>
    </citation>
    <scope>NUCLEOTIDE SEQUENCE [LARGE SCALE GENOMIC DNA]</scope>
    <source>
        <strain evidence="3 4">B2N2-7</strain>
    </source>
</reference>
<keyword evidence="4" id="KW-1185">Reference proteome</keyword>
<dbReference type="Pfam" id="PF12833">
    <property type="entry name" value="HTH_18"/>
    <property type="match status" value="1"/>
</dbReference>